<keyword evidence="6" id="KW-1185">Reference proteome</keyword>
<dbReference type="PROSITE" id="PS01200">
    <property type="entry name" value="TUB_1"/>
    <property type="match status" value="1"/>
</dbReference>
<evidence type="ECO:0000313" key="6">
    <source>
        <dbReference type="Proteomes" id="UP000046395"/>
    </source>
</evidence>
<accession>A0A5S6QFN8</accession>
<dbReference type="Proteomes" id="UP000046395">
    <property type="component" value="Unassembled WGS sequence"/>
</dbReference>
<dbReference type="GO" id="GO:0005929">
    <property type="term" value="C:cilium"/>
    <property type="evidence" value="ECO:0007669"/>
    <property type="project" value="TreeGrafter"/>
</dbReference>
<dbReference type="InterPro" id="IPR018066">
    <property type="entry name" value="Tubby_C_CS"/>
</dbReference>
<dbReference type="STRING" id="70415.A0A5S6QFN8"/>
<evidence type="ECO:0000256" key="1">
    <source>
        <dbReference type="ARBA" id="ARBA00004496"/>
    </source>
</evidence>
<proteinExistence type="inferred from homology"/>
<dbReference type="PRINTS" id="PR01573">
    <property type="entry name" value="SUPERTUBBY"/>
</dbReference>
<comment type="similarity">
    <text evidence="2 4">Belongs to the TUB family.</text>
</comment>
<dbReference type="PROSITE" id="PS01201">
    <property type="entry name" value="TUB_2"/>
    <property type="match status" value="1"/>
</dbReference>
<dbReference type="PANTHER" id="PTHR16517">
    <property type="entry name" value="TUBBY-RELATED"/>
    <property type="match status" value="1"/>
</dbReference>
<dbReference type="Gene3D" id="3.20.90.10">
    <property type="entry name" value="Tubby Protein, Chain A"/>
    <property type="match status" value="1"/>
</dbReference>
<reference evidence="7" key="1">
    <citation type="submission" date="2019-12" db="UniProtKB">
        <authorList>
            <consortium name="WormBaseParasite"/>
        </authorList>
    </citation>
    <scope>IDENTIFICATION</scope>
</reference>
<evidence type="ECO:0000256" key="2">
    <source>
        <dbReference type="ARBA" id="ARBA00007129"/>
    </source>
</evidence>
<organism evidence="6 7">
    <name type="scientific">Trichuris muris</name>
    <name type="common">Mouse whipworm</name>
    <dbReference type="NCBI Taxonomy" id="70415"/>
    <lineage>
        <taxon>Eukaryota</taxon>
        <taxon>Metazoa</taxon>
        <taxon>Ecdysozoa</taxon>
        <taxon>Nematoda</taxon>
        <taxon>Enoplea</taxon>
        <taxon>Dorylaimia</taxon>
        <taxon>Trichinellida</taxon>
        <taxon>Trichuridae</taxon>
        <taxon>Trichuris</taxon>
    </lineage>
</organism>
<dbReference type="AlphaFoldDB" id="A0A5S6QFN8"/>
<sequence length="86" mass="10025">MKFRRAAVNYYYFYNAQSYILNFHGRVTQASVKNFQIIHKNNPEYVIMQFGRISENIFSMDYSYPLCALQAFGIALSSFDGKLACE</sequence>
<dbReference type="WBParaSite" id="TMUE_1000005999.1">
    <property type="protein sequence ID" value="TMUE_1000005999.1"/>
    <property type="gene ID" value="WBGene00289651"/>
</dbReference>
<keyword evidence="3" id="KW-0963">Cytoplasm</keyword>
<evidence type="ECO:0000256" key="3">
    <source>
        <dbReference type="ARBA" id="ARBA00022490"/>
    </source>
</evidence>
<dbReference type="InterPro" id="IPR025659">
    <property type="entry name" value="Tubby-like_C"/>
</dbReference>
<evidence type="ECO:0000259" key="5">
    <source>
        <dbReference type="Pfam" id="PF01167"/>
    </source>
</evidence>
<evidence type="ECO:0000313" key="7">
    <source>
        <dbReference type="WBParaSite" id="TMUE_1000005999.1"/>
    </source>
</evidence>
<dbReference type="Pfam" id="PF01167">
    <property type="entry name" value="Tub"/>
    <property type="match status" value="1"/>
</dbReference>
<dbReference type="PANTHER" id="PTHR16517:SF7">
    <property type="entry name" value="PROTEIN KING TUBBY"/>
    <property type="match status" value="1"/>
</dbReference>
<dbReference type="SUPFAM" id="SSF54518">
    <property type="entry name" value="Tubby C-terminal domain-like"/>
    <property type="match status" value="1"/>
</dbReference>
<feature type="domain" description="Tubby C-terminal" evidence="5">
    <location>
        <begin position="15"/>
        <end position="80"/>
    </location>
</feature>
<protein>
    <recommendedName>
        <fullName evidence="4">Tubby-like protein</fullName>
    </recommendedName>
</protein>
<name>A0A5S6QFN8_TRIMR</name>
<evidence type="ECO:0000256" key="4">
    <source>
        <dbReference type="RuleBase" id="RU361125"/>
    </source>
</evidence>
<comment type="subcellular location">
    <subcellularLocation>
        <location evidence="1">Cytoplasm</location>
    </subcellularLocation>
</comment>
<dbReference type="InterPro" id="IPR000007">
    <property type="entry name" value="Tubby_C"/>
</dbReference>
<dbReference type="GO" id="GO:0005737">
    <property type="term" value="C:cytoplasm"/>
    <property type="evidence" value="ECO:0007669"/>
    <property type="project" value="UniProtKB-SubCell"/>
</dbReference>
<dbReference type="GO" id="GO:0061512">
    <property type="term" value="P:protein localization to cilium"/>
    <property type="evidence" value="ECO:0007669"/>
    <property type="project" value="TreeGrafter"/>
</dbReference>